<dbReference type="RefSeq" id="WP_310423744.1">
    <property type="nucleotide sequence ID" value="NZ_JAVDYC010000001.1"/>
</dbReference>
<feature type="domain" description="FAD-binding FR-type" evidence="1">
    <location>
        <begin position="5"/>
        <end position="133"/>
    </location>
</feature>
<comment type="caution">
    <text evidence="2">The sequence shown here is derived from an EMBL/GenBank/DDBJ whole genome shotgun (WGS) entry which is preliminary data.</text>
</comment>
<proteinExistence type="predicted"/>
<dbReference type="PANTHER" id="PTHR30157:SF0">
    <property type="entry name" value="NADPH-DEPENDENT FERRIC-CHELATE REDUCTASE"/>
    <property type="match status" value="1"/>
</dbReference>
<dbReference type="InterPro" id="IPR017927">
    <property type="entry name" value="FAD-bd_FR_type"/>
</dbReference>
<evidence type="ECO:0000313" key="3">
    <source>
        <dbReference type="Proteomes" id="UP001183629"/>
    </source>
</evidence>
<name>A0AAE3ZY61_9ACTN</name>
<dbReference type="Pfam" id="PF04954">
    <property type="entry name" value="SIP"/>
    <property type="match status" value="1"/>
</dbReference>
<dbReference type="Proteomes" id="UP001183629">
    <property type="component" value="Unassembled WGS sequence"/>
</dbReference>
<dbReference type="SUPFAM" id="SSF63380">
    <property type="entry name" value="Riboflavin synthase domain-like"/>
    <property type="match status" value="1"/>
</dbReference>
<dbReference type="InterPro" id="IPR039374">
    <property type="entry name" value="SIP_fam"/>
</dbReference>
<evidence type="ECO:0000313" key="2">
    <source>
        <dbReference type="EMBL" id="MDR7327020.1"/>
    </source>
</evidence>
<dbReference type="InterPro" id="IPR013113">
    <property type="entry name" value="SIP_FAD-bd"/>
</dbReference>
<organism evidence="2 3">
    <name type="scientific">Catenuloplanes niger</name>
    <dbReference type="NCBI Taxonomy" id="587534"/>
    <lineage>
        <taxon>Bacteria</taxon>
        <taxon>Bacillati</taxon>
        <taxon>Actinomycetota</taxon>
        <taxon>Actinomycetes</taxon>
        <taxon>Micromonosporales</taxon>
        <taxon>Micromonosporaceae</taxon>
        <taxon>Catenuloplanes</taxon>
    </lineage>
</organism>
<dbReference type="Gene3D" id="3.40.50.80">
    <property type="entry name" value="Nucleotide-binding domain of ferredoxin-NADP reductase (FNR) module"/>
    <property type="match status" value="1"/>
</dbReference>
<dbReference type="AlphaFoldDB" id="A0AAE3ZY61"/>
<dbReference type="CDD" id="cd06193">
    <property type="entry name" value="siderophore_interacting"/>
    <property type="match status" value="1"/>
</dbReference>
<dbReference type="EMBL" id="JAVDYC010000001">
    <property type="protein sequence ID" value="MDR7327020.1"/>
    <property type="molecule type" value="Genomic_DNA"/>
</dbReference>
<evidence type="ECO:0000259" key="1">
    <source>
        <dbReference type="PROSITE" id="PS51384"/>
    </source>
</evidence>
<dbReference type="PROSITE" id="PS51384">
    <property type="entry name" value="FAD_FR"/>
    <property type="match status" value="1"/>
</dbReference>
<dbReference type="Gene3D" id="2.40.30.10">
    <property type="entry name" value="Translation factors"/>
    <property type="match status" value="1"/>
</dbReference>
<keyword evidence="3" id="KW-1185">Reference proteome</keyword>
<reference evidence="2 3" key="1">
    <citation type="submission" date="2023-07" db="EMBL/GenBank/DDBJ databases">
        <title>Sequencing the genomes of 1000 actinobacteria strains.</title>
        <authorList>
            <person name="Klenk H.-P."/>
        </authorList>
    </citation>
    <scope>NUCLEOTIDE SEQUENCE [LARGE SCALE GENOMIC DNA]</scope>
    <source>
        <strain evidence="2 3">DSM 44711</strain>
    </source>
</reference>
<dbReference type="Pfam" id="PF08021">
    <property type="entry name" value="FAD_binding_9"/>
    <property type="match status" value="1"/>
</dbReference>
<accession>A0AAE3ZY61</accession>
<dbReference type="GO" id="GO:0016491">
    <property type="term" value="F:oxidoreductase activity"/>
    <property type="evidence" value="ECO:0007669"/>
    <property type="project" value="InterPro"/>
</dbReference>
<dbReference type="InterPro" id="IPR007037">
    <property type="entry name" value="SIP_rossman_dom"/>
</dbReference>
<dbReference type="InterPro" id="IPR039261">
    <property type="entry name" value="FNR_nucleotide-bd"/>
</dbReference>
<protein>
    <submittedName>
        <fullName evidence="2">NADPH-dependent ferric siderophore reductase</fullName>
    </submittedName>
</protein>
<dbReference type="InterPro" id="IPR017938">
    <property type="entry name" value="Riboflavin_synthase-like_b-brl"/>
</dbReference>
<sequence>MTVTSRALSAEVVANRRLTPHLTRITVTGPDLHGFGYDGPDHLVRVFLAPAPDVPLTLPDSPDGWWPALKAMPEEVRPVVRNYTVRRFDADRRELDIDFVLHGDGGPASAWAHTAAPGDRIGVLSDGAEYAPPADTDWQLFVGDETALPAIAAAIESLPHDATGLALVECGGTPCEIPIAAPPGVTIHWLHRNGDEPGTSTVVIDTLRGLTLPAGRPYAFVAGESGMVTTVRRHLCTDLSVPKDRVYFCGYWRRTSA</sequence>
<gene>
    <name evidence="2" type="ORF">J2S44_007270</name>
</gene>
<dbReference type="PANTHER" id="PTHR30157">
    <property type="entry name" value="FERRIC REDUCTASE, NADPH-DEPENDENT"/>
    <property type="match status" value="1"/>
</dbReference>